<feature type="transmembrane region" description="Helical" evidence="1">
    <location>
        <begin position="203"/>
        <end position="224"/>
    </location>
</feature>
<accession>A0A4S8MQW3</accession>
<sequence length="342" mass="38937">MDNSDSHFVADTNVVRAWQVVAAVVVVYDHVLTFDQEVEYIWVRLFTITSIGHNIKPHAKKRNWSLSKVLFLMNRYTTEALLGVHLNNDIGKCQSSFIIVILILNQFLRYLFPLFAYRCVKLFNVQGYLHMFLIWLASFVMMMRISAIYSHARPTVIILISLFIGEVVAMLVVIIITLKDVQASAYSSDLICNPLSIAKFFHGFWAVPAIVETILFGFVIRSGLRRLGTKKMWTGSAVLDVVLRDHLVYFLISEVLFLCNVGSTAYLLTYRGHIEGSGNVPWLQIPYSLSLAGLSTLVSRLIINLQSVYYRPTHHSEVGTMSSLRWGHHNQGQETYTNHADF</sequence>
<name>A0A4S8MQW3_DENBC</name>
<proteinExistence type="predicted"/>
<keyword evidence="1" id="KW-1133">Transmembrane helix</keyword>
<evidence type="ECO:0000259" key="2">
    <source>
        <dbReference type="Pfam" id="PF20151"/>
    </source>
</evidence>
<keyword evidence="1" id="KW-0812">Transmembrane</keyword>
<feature type="domain" description="DUF6533" evidence="2">
    <location>
        <begin position="19"/>
        <end position="78"/>
    </location>
</feature>
<feature type="transmembrane region" description="Helical" evidence="1">
    <location>
        <begin position="247"/>
        <end position="270"/>
    </location>
</feature>
<organism evidence="3 4">
    <name type="scientific">Dendrothele bispora (strain CBS 962.96)</name>
    <dbReference type="NCBI Taxonomy" id="1314807"/>
    <lineage>
        <taxon>Eukaryota</taxon>
        <taxon>Fungi</taxon>
        <taxon>Dikarya</taxon>
        <taxon>Basidiomycota</taxon>
        <taxon>Agaricomycotina</taxon>
        <taxon>Agaricomycetes</taxon>
        <taxon>Agaricomycetidae</taxon>
        <taxon>Agaricales</taxon>
        <taxon>Agaricales incertae sedis</taxon>
        <taxon>Dendrothele</taxon>
    </lineage>
</organism>
<protein>
    <recommendedName>
        <fullName evidence="2">DUF6533 domain-containing protein</fullName>
    </recommendedName>
</protein>
<feature type="transmembrane region" description="Helical" evidence="1">
    <location>
        <begin position="97"/>
        <end position="116"/>
    </location>
</feature>
<dbReference type="Proteomes" id="UP000297245">
    <property type="component" value="Unassembled WGS sequence"/>
</dbReference>
<dbReference type="AlphaFoldDB" id="A0A4S8MQW3"/>
<dbReference type="OrthoDB" id="2638860at2759"/>
<dbReference type="EMBL" id="ML179049">
    <property type="protein sequence ID" value="THV05468.1"/>
    <property type="molecule type" value="Genomic_DNA"/>
</dbReference>
<gene>
    <name evidence="3" type="ORF">K435DRAFT_834820</name>
</gene>
<dbReference type="InterPro" id="IPR045340">
    <property type="entry name" value="DUF6533"/>
</dbReference>
<feature type="transmembrane region" description="Helical" evidence="1">
    <location>
        <begin position="128"/>
        <end position="149"/>
    </location>
</feature>
<keyword evidence="4" id="KW-1185">Reference proteome</keyword>
<evidence type="ECO:0000313" key="3">
    <source>
        <dbReference type="EMBL" id="THV05468.1"/>
    </source>
</evidence>
<feature type="transmembrane region" description="Helical" evidence="1">
    <location>
        <begin position="282"/>
        <end position="303"/>
    </location>
</feature>
<keyword evidence="1" id="KW-0472">Membrane</keyword>
<dbReference type="Pfam" id="PF20151">
    <property type="entry name" value="DUF6533"/>
    <property type="match status" value="1"/>
</dbReference>
<reference evidence="3 4" key="1">
    <citation type="journal article" date="2019" name="Nat. Ecol. Evol.">
        <title>Megaphylogeny resolves global patterns of mushroom evolution.</title>
        <authorList>
            <person name="Varga T."/>
            <person name="Krizsan K."/>
            <person name="Foldi C."/>
            <person name="Dima B."/>
            <person name="Sanchez-Garcia M."/>
            <person name="Sanchez-Ramirez S."/>
            <person name="Szollosi G.J."/>
            <person name="Szarkandi J.G."/>
            <person name="Papp V."/>
            <person name="Albert L."/>
            <person name="Andreopoulos W."/>
            <person name="Angelini C."/>
            <person name="Antonin V."/>
            <person name="Barry K.W."/>
            <person name="Bougher N.L."/>
            <person name="Buchanan P."/>
            <person name="Buyck B."/>
            <person name="Bense V."/>
            <person name="Catcheside P."/>
            <person name="Chovatia M."/>
            <person name="Cooper J."/>
            <person name="Damon W."/>
            <person name="Desjardin D."/>
            <person name="Finy P."/>
            <person name="Geml J."/>
            <person name="Haridas S."/>
            <person name="Hughes K."/>
            <person name="Justo A."/>
            <person name="Karasinski D."/>
            <person name="Kautmanova I."/>
            <person name="Kiss B."/>
            <person name="Kocsube S."/>
            <person name="Kotiranta H."/>
            <person name="LaButti K.M."/>
            <person name="Lechner B.E."/>
            <person name="Liimatainen K."/>
            <person name="Lipzen A."/>
            <person name="Lukacs Z."/>
            <person name="Mihaltcheva S."/>
            <person name="Morgado L.N."/>
            <person name="Niskanen T."/>
            <person name="Noordeloos M.E."/>
            <person name="Ohm R.A."/>
            <person name="Ortiz-Santana B."/>
            <person name="Ovrebo C."/>
            <person name="Racz N."/>
            <person name="Riley R."/>
            <person name="Savchenko A."/>
            <person name="Shiryaev A."/>
            <person name="Soop K."/>
            <person name="Spirin V."/>
            <person name="Szebenyi C."/>
            <person name="Tomsovsky M."/>
            <person name="Tulloss R.E."/>
            <person name="Uehling J."/>
            <person name="Grigoriev I.V."/>
            <person name="Vagvolgyi C."/>
            <person name="Papp T."/>
            <person name="Martin F.M."/>
            <person name="Miettinen O."/>
            <person name="Hibbett D.S."/>
            <person name="Nagy L.G."/>
        </authorList>
    </citation>
    <scope>NUCLEOTIDE SEQUENCE [LARGE SCALE GENOMIC DNA]</scope>
    <source>
        <strain evidence="3 4">CBS 962.96</strain>
    </source>
</reference>
<evidence type="ECO:0000313" key="4">
    <source>
        <dbReference type="Proteomes" id="UP000297245"/>
    </source>
</evidence>
<evidence type="ECO:0000256" key="1">
    <source>
        <dbReference type="SAM" id="Phobius"/>
    </source>
</evidence>
<feature type="transmembrane region" description="Helical" evidence="1">
    <location>
        <begin position="156"/>
        <end position="178"/>
    </location>
</feature>